<protein>
    <submittedName>
        <fullName evidence="6">Tubulin/FtsZ family, C-terminal domain containing protein</fullName>
    </submittedName>
</protein>
<keyword evidence="3" id="KW-0547">Nucleotide-binding</keyword>
<dbReference type="GO" id="GO:0003924">
    <property type="term" value="F:GTPase activity"/>
    <property type="evidence" value="ECO:0007669"/>
    <property type="project" value="InterPro"/>
</dbReference>
<dbReference type="VEuPathDB" id="TrichDB:TVAG_034440"/>
<dbReference type="PRINTS" id="PR01161">
    <property type="entry name" value="TUBULIN"/>
</dbReference>
<accession>A2E9Y7</accession>
<dbReference type="PRINTS" id="PR01163">
    <property type="entry name" value="BETATUBULIN"/>
</dbReference>
<dbReference type="SMR" id="A2E9Y7"/>
<reference evidence="6" key="1">
    <citation type="submission" date="2006-10" db="EMBL/GenBank/DDBJ databases">
        <authorList>
            <person name="Amadeo P."/>
            <person name="Zhao Q."/>
            <person name="Wortman J."/>
            <person name="Fraser-Liggett C."/>
            <person name="Carlton J."/>
        </authorList>
    </citation>
    <scope>NUCLEOTIDE SEQUENCE</scope>
    <source>
        <strain evidence="6">G3</strain>
    </source>
</reference>
<dbReference type="KEGG" id="tva:4768484"/>
<keyword evidence="2" id="KW-0493">Microtubule</keyword>
<dbReference type="GO" id="GO:0005874">
    <property type="term" value="C:microtubule"/>
    <property type="evidence" value="ECO:0007669"/>
    <property type="project" value="UniProtKB-KW"/>
</dbReference>
<dbReference type="InterPro" id="IPR036525">
    <property type="entry name" value="Tubulin/FtsZ_GTPase_sf"/>
</dbReference>
<dbReference type="AlphaFoldDB" id="A2E9Y7"/>
<evidence type="ECO:0000259" key="5">
    <source>
        <dbReference type="SMART" id="SM00865"/>
    </source>
</evidence>
<dbReference type="Pfam" id="PF03953">
    <property type="entry name" value="Tubulin_C"/>
    <property type="match status" value="1"/>
</dbReference>
<keyword evidence="7" id="KW-1185">Reference proteome</keyword>
<dbReference type="EMBL" id="DS113336">
    <property type="protein sequence ID" value="EAY10549.1"/>
    <property type="molecule type" value="Genomic_DNA"/>
</dbReference>
<dbReference type="Proteomes" id="UP000001542">
    <property type="component" value="Unassembled WGS sequence"/>
</dbReference>
<dbReference type="InterPro" id="IPR002453">
    <property type="entry name" value="Beta_tubulin"/>
</dbReference>
<dbReference type="SUPFAM" id="SSF52490">
    <property type="entry name" value="Tubulin nucleotide-binding domain-like"/>
    <property type="match status" value="1"/>
</dbReference>
<dbReference type="Pfam" id="PF00091">
    <property type="entry name" value="Tubulin"/>
    <property type="match status" value="1"/>
</dbReference>
<organism evidence="6 7">
    <name type="scientific">Trichomonas vaginalis (strain ATCC PRA-98 / G3)</name>
    <dbReference type="NCBI Taxonomy" id="412133"/>
    <lineage>
        <taxon>Eukaryota</taxon>
        <taxon>Metamonada</taxon>
        <taxon>Parabasalia</taxon>
        <taxon>Trichomonadida</taxon>
        <taxon>Trichomonadidae</taxon>
        <taxon>Trichomonas</taxon>
    </lineage>
</organism>
<evidence type="ECO:0000256" key="3">
    <source>
        <dbReference type="ARBA" id="ARBA00022741"/>
    </source>
</evidence>
<dbReference type="Gene3D" id="3.30.1330.20">
    <property type="entry name" value="Tubulin/FtsZ, C-terminal domain"/>
    <property type="match status" value="1"/>
</dbReference>
<dbReference type="PANTHER" id="PTHR11588">
    <property type="entry name" value="TUBULIN"/>
    <property type="match status" value="1"/>
</dbReference>
<feature type="domain" description="Tubulin/FtsZ 2-layer sandwich" evidence="5">
    <location>
        <begin position="112"/>
        <end position="245"/>
    </location>
</feature>
<dbReference type="RefSeq" id="XP_001322772.1">
    <property type="nucleotide sequence ID" value="XM_001322737.1"/>
</dbReference>
<dbReference type="GO" id="GO:0007017">
    <property type="term" value="P:microtubule-based process"/>
    <property type="evidence" value="ECO:0007669"/>
    <property type="project" value="InterPro"/>
</dbReference>
<evidence type="ECO:0000256" key="1">
    <source>
        <dbReference type="ARBA" id="ARBA00009636"/>
    </source>
</evidence>
<evidence type="ECO:0000256" key="4">
    <source>
        <dbReference type="ARBA" id="ARBA00023134"/>
    </source>
</evidence>
<dbReference type="InterPro" id="IPR003008">
    <property type="entry name" value="Tubulin_FtsZ_GTPase"/>
</dbReference>
<dbReference type="Gene3D" id="1.10.287.600">
    <property type="entry name" value="Helix hairpin bin"/>
    <property type="match status" value="1"/>
</dbReference>
<dbReference type="GO" id="GO:0005200">
    <property type="term" value="F:structural constituent of cytoskeleton"/>
    <property type="evidence" value="ECO:0007669"/>
    <property type="project" value="InterPro"/>
</dbReference>
<dbReference type="InterPro" id="IPR037103">
    <property type="entry name" value="Tubulin/FtsZ-like_C"/>
</dbReference>
<dbReference type="GO" id="GO:0005525">
    <property type="term" value="F:GTP binding"/>
    <property type="evidence" value="ECO:0007669"/>
    <property type="project" value="UniProtKB-KW"/>
</dbReference>
<proteinExistence type="inferred from homology"/>
<dbReference type="Gene3D" id="3.40.50.1440">
    <property type="entry name" value="Tubulin/FtsZ, GTPase domain"/>
    <property type="match status" value="1"/>
</dbReference>
<evidence type="ECO:0000313" key="6">
    <source>
        <dbReference type="EMBL" id="EAY10549.1"/>
    </source>
</evidence>
<evidence type="ECO:0000256" key="2">
    <source>
        <dbReference type="ARBA" id="ARBA00022701"/>
    </source>
</evidence>
<sequence length="320" mass="36121">MIHSLCGGTGSGLSTNFQSIISNDFQDKITANYCLIPSPSVSGNVLELYNFILSHHYISESSILTVYFDNEALTDICFRSMNITKPTYSDLNSLISKSISGITSSMRFPGMLNSDMRKLATNLTPFYRMHYFVSSVAPLTPEGVKQTIPSITTDLFNTKNILVSCNCKKGIYLSASAIFRGRFSSREVEEQMNNIPSINSSYFCSWIPSNIQTVECNVPHPGCNISGTFIGNSTAVKEIFNRIDQNYSKMFDKGAYVQHYMKNDEFDLYVFDDCRYDIKDLSSQCELYETADVDEDDSDVYEDVYDVDEDNSEEEDIVEE</sequence>
<comment type="similarity">
    <text evidence="1">Belongs to the tubulin family.</text>
</comment>
<gene>
    <name evidence="6" type="ORF">TVAG_184510</name>
</gene>
<name>A2E9Y7_TRIV3</name>
<dbReference type="SMART" id="SM00865">
    <property type="entry name" value="Tubulin_C"/>
    <property type="match status" value="1"/>
</dbReference>
<dbReference type="InParanoid" id="A2E9Y7"/>
<dbReference type="STRING" id="5722.A2E9Y7"/>
<dbReference type="SUPFAM" id="SSF55307">
    <property type="entry name" value="Tubulin C-terminal domain-like"/>
    <property type="match status" value="1"/>
</dbReference>
<keyword evidence="4" id="KW-0342">GTP-binding</keyword>
<dbReference type="InterPro" id="IPR018316">
    <property type="entry name" value="Tubulin/FtsZ_2-layer-sand-dom"/>
</dbReference>
<dbReference type="eggNOG" id="KOG1375">
    <property type="taxonomic scope" value="Eukaryota"/>
</dbReference>
<reference evidence="6" key="2">
    <citation type="journal article" date="2007" name="Science">
        <title>Draft genome sequence of the sexually transmitted pathogen Trichomonas vaginalis.</title>
        <authorList>
            <person name="Carlton J.M."/>
            <person name="Hirt R.P."/>
            <person name="Silva J.C."/>
            <person name="Delcher A.L."/>
            <person name="Schatz M."/>
            <person name="Zhao Q."/>
            <person name="Wortman J.R."/>
            <person name="Bidwell S.L."/>
            <person name="Alsmark U.C.M."/>
            <person name="Besteiro S."/>
            <person name="Sicheritz-Ponten T."/>
            <person name="Noel C.J."/>
            <person name="Dacks J.B."/>
            <person name="Foster P.G."/>
            <person name="Simillion C."/>
            <person name="Van de Peer Y."/>
            <person name="Miranda-Saavedra D."/>
            <person name="Barton G.J."/>
            <person name="Westrop G.D."/>
            <person name="Mueller S."/>
            <person name="Dessi D."/>
            <person name="Fiori P.L."/>
            <person name="Ren Q."/>
            <person name="Paulsen I."/>
            <person name="Zhang H."/>
            <person name="Bastida-Corcuera F.D."/>
            <person name="Simoes-Barbosa A."/>
            <person name="Brown M.T."/>
            <person name="Hayes R.D."/>
            <person name="Mukherjee M."/>
            <person name="Okumura C.Y."/>
            <person name="Schneider R."/>
            <person name="Smith A.J."/>
            <person name="Vanacova S."/>
            <person name="Villalvazo M."/>
            <person name="Haas B.J."/>
            <person name="Pertea M."/>
            <person name="Feldblyum T.V."/>
            <person name="Utterback T.R."/>
            <person name="Shu C.L."/>
            <person name="Osoegawa K."/>
            <person name="de Jong P.J."/>
            <person name="Hrdy I."/>
            <person name="Horvathova L."/>
            <person name="Zubacova Z."/>
            <person name="Dolezal P."/>
            <person name="Malik S.B."/>
            <person name="Logsdon J.M. Jr."/>
            <person name="Henze K."/>
            <person name="Gupta A."/>
            <person name="Wang C.C."/>
            <person name="Dunne R.L."/>
            <person name="Upcroft J.A."/>
            <person name="Upcroft P."/>
            <person name="White O."/>
            <person name="Salzberg S.L."/>
            <person name="Tang P."/>
            <person name="Chiu C.-H."/>
            <person name="Lee Y.-S."/>
            <person name="Embley T.M."/>
            <person name="Coombs G.H."/>
            <person name="Mottram J.C."/>
            <person name="Tachezy J."/>
            <person name="Fraser-Liggett C.M."/>
            <person name="Johnson P.J."/>
        </authorList>
    </citation>
    <scope>NUCLEOTIDE SEQUENCE [LARGE SCALE GENOMIC DNA]</scope>
    <source>
        <strain evidence="6">G3</strain>
    </source>
</reference>
<dbReference type="InterPro" id="IPR023123">
    <property type="entry name" value="Tubulin_C"/>
</dbReference>
<dbReference type="InterPro" id="IPR000217">
    <property type="entry name" value="Tubulin"/>
</dbReference>
<dbReference type="InterPro" id="IPR008280">
    <property type="entry name" value="Tub_FtsZ_C"/>
</dbReference>
<evidence type="ECO:0000313" key="7">
    <source>
        <dbReference type="Proteomes" id="UP000001542"/>
    </source>
</evidence>
<dbReference type="FunFam" id="3.40.50.1440:FF:000084">
    <property type="entry name" value="Tubulin/FtsZ family, C-terminal domain containing protein"/>
    <property type="match status" value="1"/>
</dbReference>
<dbReference type="VEuPathDB" id="TrichDB:TVAGG3_0181000"/>